<gene>
    <name evidence="1" type="ORF">I3842_05G051200</name>
</gene>
<organism evidence="1 2">
    <name type="scientific">Carya illinoinensis</name>
    <name type="common">Pecan</name>
    <dbReference type="NCBI Taxonomy" id="32201"/>
    <lineage>
        <taxon>Eukaryota</taxon>
        <taxon>Viridiplantae</taxon>
        <taxon>Streptophyta</taxon>
        <taxon>Embryophyta</taxon>
        <taxon>Tracheophyta</taxon>
        <taxon>Spermatophyta</taxon>
        <taxon>Magnoliopsida</taxon>
        <taxon>eudicotyledons</taxon>
        <taxon>Gunneridae</taxon>
        <taxon>Pentapetalae</taxon>
        <taxon>rosids</taxon>
        <taxon>fabids</taxon>
        <taxon>Fagales</taxon>
        <taxon>Juglandaceae</taxon>
        <taxon>Carya</taxon>
    </lineage>
</organism>
<sequence length="79" mass="9012">MADLCLSILPWCIRICKGIGIRKKIYSSVHSSSVILLFLFVDFTSSSSNIRLEPSPSLLQGHSKCNFFIWVDDYKKKTK</sequence>
<accession>A0A922EZC1</accession>
<reference evidence="1" key="1">
    <citation type="submission" date="2021-01" db="EMBL/GenBank/DDBJ databases">
        <authorList>
            <person name="Lovell J.T."/>
            <person name="Bentley N."/>
            <person name="Bhattarai G."/>
            <person name="Jenkins J.W."/>
            <person name="Sreedasyam A."/>
            <person name="Alarcon Y."/>
            <person name="Bock C."/>
            <person name="Boston L."/>
            <person name="Carlson J."/>
            <person name="Cervantes K."/>
            <person name="Clermont K."/>
            <person name="Krom N."/>
            <person name="Kubenka K."/>
            <person name="Mamidi S."/>
            <person name="Mattison C."/>
            <person name="Monteros M."/>
            <person name="Pisani C."/>
            <person name="Plott C."/>
            <person name="Rajasekar S."/>
            <person name="Rhein H.S."/>
            <person name="Rohla C."/>
            <person name="Song M."/>
            <person name="Hilaire R.S."/>
            <person name="Shu S."/>
            <person name="Wells L."/>
            <person name="Wang X."/>
            <person name="Webber J."/>
            <person name="Heerema R.J."/>
            <person name="Klein P."/>
            <person name="Conner P."/>
            <person name="Grauke L."/>
            <person name="Grimwood J."/>
            <person name="Schmutz J."/>
            <person name="Randall J.J."/>
        </authorList>
    </citation>
    <scope>NUCLEOTIDE SEQUENCE</scope>
    <source>
        <tissue evidence="1">Leaf</tissue>
    </source>
</reference>
<name>A0A922EZC1_CARIL</name>
<protein>
    <submittedName>
        <fullName evidence="1">Uncharacterized protein</fullName>
    </submittedName>
</protein>
<dbReference type="Proteomes" id="UP000811246">
    <property type="component" value="Chromosome 5"/>
</dbReference>
<comment type="caution">
    <text evidence="1">The sequence shown here is derived from an EMBL/GenBank/DDBJ whole genome shotgun (WGS) entry which is preliminary data.</text>
</comment>
<dbReference type="EMBL" id="CM031829">
    <property type="protein sequence ID" value="KAG6711400.1"/>
    <property type="molecule type" value="Genomic_DNA"/>
</dbReference>
<evidence type="ECO:0000313" key="1">
    <source>
        <dbReference type="EMBL" id="KAG6711400.1"/>
    </source>
</evidence>
<proteinExistence type="predicted"/>
<evidence type="ECO:0000313" key="2">
    <source>
        <dbReference type="Proteomes" id="UP000811246"/>
    </source>
</evidence>
<dbReference type="AlphaFoldDB" id="A0A922EZC1"/>